<dbReference type="GO" id="GO:0007165">
    <property type="term" value="P:signal transduction"/>
    <property type="evidence" value="ECO:0007669"/>
    <property type="project" value="InterPro"/>
</dbReference>
<dbReference type="PANTHER" id="PTHR28336">
    <property type="entry name" value="BA1-643"/>
    <property type="match status" value="1"/>
</dbReference>
<keyword evidence="4" id="KW-1185">Reference proteome</keyword>
<sequence>MDTNEFLTRPDVNPLFQIRQLRGTASEISDLLASGSRLRKPDADLADEKIHFVRVVLGHLFEYLRELATVNEDLLRTLDLVVSGFKVEDVDGKETTENGDVHDDVLTGDERAKLQQHIPGFKAANGESAGEPEIQKQIRSIKPQLHFLQNQLKALIKEACDERPETAKLENITGEEEETRKRGIETISRQKQSEKQHRQQQQQQQQQQNKKQQQQYIKKKRKQKKKSERKSKTQKNAAETTTPKASEKKRPKSGKVSSVLAERTSSHLSQSTDQADIRSQDVDQDQREESNDPAIEAVAMINQHQIQNMSTTILGQIDALRSKRKEDVEKMKGEREKRRLLYEEERRQYQERRNPDNWPVLRYTIGEDESMVANDVGCVIRVPEGTNTRRLECSPRDVIVDAGPRELLASSVISLATKDQEPLRFEFPALISLPYKAVSGLEPVVYTKEGQGHWMAVGTSHYLDEDINMAQFERSTLQHLTFAVKMCPVSHHDVTVKGAEIEYPEEPSVRITVPEDVFTNEGEVRLKVIDVQQMTDTRRRLPDVDMIDMMSVLCNIHISGARNGSVQAEVGFSGASALPAILLPGHRVHLMTSSDAVQWTRNEPIKTADNKRYVKEMSCDENDLWLLLVRTKSFYNPNDTPRLTRDIMTKLIELPLYVLLYQHKDTPEKVHFETCTPSTVSSMLNCLEEQGYTNGTTMLVYVPDGSYLHIRPNAEGNIEFADDVKCPIILKHMTCLDAGNLSSPIQIKVRNKYIQKNHEVYGGKIQVFNTMARITEGGRNREKTKVFLCELPVVLPKEPMEKKEKYIVPQHKTFFGSEPLTADYLRHLSGELGDRWIDVALRLGLSNNTIQKVLTKWENPEEAKFELFTIWYMRSNTNSTKISRLLRVLRDVGRPDLEEDLRRKYDVIMEEKRLKNKEGLLSLLARRVATDPGALDDWKNILRALSVDETTISSIEEERKPVNRIYCLQQGLIYWLHIENNRSNPHDIYQTLKQLGHVAAAVLSGTIVDKLPPASFSFQAKIGPILDDEEMTSCDVTRVSRLHNVSASFLENPRQMD</sequence>
<dbReference type="PROSITE" id="PS50017">
    <property type="entry name" value="DEATH_DOMAIN"/>
    <property type="match status" value="2"/>
</dbReference>
<dbReference type="Pfam" id="PF00531">
    <property type="entry name" value="Death"/>
    <property type="match status" value="1"/>
</dbReference>
<evidence type="ECO:0000256" key="1">
    <source>
        <dbReference type="SAM" id="MobiDB-lite"/>
    </source>
</evidence>
<feature type="region of interest" description="Disordered" evidence="1">
    <location>
        <begin position="188"/>
        <end position="291"/>
    </location>
</feature>
<dbReference type="EMBL" id="JAODUP010000376">
    <property type="protein sequence ID" value="KAK2151086.1"/>
    <property type="molecule type" value="Genomic_DNA"/>
</dbReference>
<dbReference type="SUPFAM" id="SSF47986">
    <property type="entry name" value="DEATH domain"/>
    <property type="match status" value="2"/>
</dbReference>
<dbReference type="AlphaFoldDB" id="A0AAD9JEC4"/>
<name>A0AAD9JEC4_9ANNE</name>
<feature type="compositionally biased region" description="Basic residues" evidence="1">
    <location>
        <begin position="217"/>
        <end position="233"/>
    </location>
</feature>
<evidence type="ECO:0000259" key="2">
    <source>
        <dbReference type="PROSITE" id="PS50017"/>
    </source>
</evidence>
<proteinExistence type="predicted"/>
<feature type="compositionally biased region" description="Low complexity" evidence="1">
    <location>
        <begin position="199"/>
        <end position="216"/>
    </location>
</feature>
<organism evidence="3 4">
    <name type="scientific">Paralvinella palmiformis</name>
    <dbReference type="NCBI Taxonomy" id="53620"/>
    <lineage>
        <taxon>Eukaryota</taxon>
        <taxon>Metazoa</taxon>
        <taxon>Spiralia</taxon>
        <taxon>Lophotrochozoa</taxon>
        <taxon>Annelida</taxon>
        <taxon>Polychaeta</taxon>
        <taxon>Sedentaria</taxon>
        <taxon>Canalipalpata</taxon>
        <taxon>Terebellida</taxon>
        <taxon>Terebelliformia</taxon>
        <taxon>Alvinellidae</taxon>
        <taxon>Paralvinella</taxon>
    </lineage>
</organism>
<feature type="domain" description="Death" evidence="2">
    <location>
        <begin position="821"/>
        <end position="905"/>
    </location>
</feature>
<dbReference type="PANTHER" id="PTHR28336:SF3">
    <property type="entry name" value="CHROMOSOME 11 C6ORF62 HOMOLOG"/>
    <property type="match status" value="1"/>
</dbReference>
<comment type="caution">
    <text evidence="3">The sequence shown here is derived from an EMBL/GenBank/DDBJ whole genome shotgun (WGS) entry which is preliminary data.</text>
</comment>
<accession>A0AAD9JEC4</accession>
<evidence type="ECO:0000313" key="4">
    <source>
        <dbReference type="Proteomes" id="UP001208570"/>
    </source>
</evidence>
<dbReference type="InterPro" id="IPR011029">
    <property type="entry name" value="DEATH-like_dom_sf"/>
</dbReference>
<protein>
    <recommendedName>
        <fullName evidence="2">Death domain-containing protein</fullName>
    </recommendedName>
</protein>
<feature type="compositionally biased region" description="Basic and acidic residues" evidence="1">
    <location>
        <begin position="275"/>
        <end position="290"/>
    </location>
</feature>
<dbReference type="Gene3D" id="1.10.533.10">
    <property type="entry name" value="Death Domain, Fas"/>
    <property type="match status" value="1"/>
</dbReference>
<gene>
    <name evidence="3" type="ORF">LSH36_376g04022</name>
</gene>
<dbReference type="InterPro" id="IPR000488">
    <property type="entry name" value="Death_dom"/>
</dbReference>
<feature type="domain" description="Death" evidence="2">
    <location>
        <begin position="937"/>
        <end position="996"/>
    </location>
</feature>
<evidence type="ECO:0000313" key="3">
    <source>
        <dbReference type="EMBL" id="KAK2151086.1"/>
    </source>
</evidence>
<dbReference type="Proteomes" id="UP001208570">
    <property type="component" value="Unassembled WGS sequence"/>
</dbReference>
<reference evidence="3" key="1">
    <citation type="journal article" date="2023" name="Mol. Biol. Evol.">
        <title>Third-Generation Sequencing Reveals the Adaptive Role of the Epigenome in Three Deep-Sea Polychaetes.</title>
        <authorList>
            <person name="Perez M."/>
            <person name="Aroh O."/>
            <person name="Sun Y."/>
            <person name="Lan Y."/>
            <person name="Juniper S.K."/>
            <person name="Young C.R."/>
            <person name="Angers B."/>
            <person name="Qian P.Y."/>
        </authorList>
    </citation>
    <scope>NUCLEOTIDE SEQUENCE</scope>
    <source>
        <strain evidence="3">P08H-3</strain>
    </source>
</reference>